<keyword evidence="3" id="KW-1185">Reference proteome</keyword>
<accession>A0ABV0EUG7</accession>
<dbReference type="PANTHER" id="PTHR42951:SF9">
    <property type="entry name" value="METAL-DEPENDENT HYDROLASE"/>
    <property type="match status" value="1"/>
</dbReference>
<dbReference type="InterPro" id="IPR050855">
    <property type="entry name" value="NDM-1-like"/>
</dbReference>
<dbReference type="InterPro" id="IPR001279">
    <property type="entry name" value="Metallo-B-lactamas"/>
</dbReference>
<dbReference type="CDD" id="cd07721">
    <property type="entry name" value="yflN-like_MBL-fold"/>
    <property type="match status" value="1"/>
</dbReference>
<evidence type="ECO:0000259" key="1">
    <source>
        <dbReference type="SMART" id="SM00849"/>
    </source>
</evidence>
<evidence type="ECO:0000313" key="2">
    <source>
        <dbReference type="EMBL" id="MEO1772290.1"/>
    </source>
</evidence>
<dbReference type="EMBL" id="JAFREL020000004">
    <property type="protein sequence ID" value="MEO1772290.1"/>
    <property type="molecule type" value="Genomic_DNA"/>
</dbReference>
<organism evidence="2 3">
    <name type="scientific">Candidatus Enterococcus ferrettii</name>
    <dbReference type="NCBI Taxonomy" id="2815324"/>
    <lineage>
        <taxon>Bacteria</taxon>
        <taxon>Bacillati</taxon>
        <taxon>Bacillota</taxon>
        <taxon>Bacilli</taxon>
        <taxon>Lactobacillales</taxon>
        <taxon>Enterococcaceae</taxon>
        <taxon>Enterococcus</taxon>
    </lineage>
</organism>
<reference evidence="2 3" key="1">
    <citation type="submission" date="2021-03" db="EMBL/GenBank/DDBJ databases">
        <authorList>
            <person name="Gilmore M.S."/>
            <person name="Schwartzman J."/>
            <person name="Van Tyne D."/>
            <person name="Martin M."/>
            <person name="Earl A.M."/>
            <person name="Manson A.L."/>
            <person name="Straub T."/>
            <person name="Salamzade R."/>
            <person name="Saavedra J."/>
            <person name="Lebreton F."/>
            <person name="Prichula J."/>
            <person name="Schaufler K."/>
            <person name="Gaca A."/>
            <person name="Sgardioli B."/>
            <person name="Wagenaar J."/>
            <person name="Strong T."/>
        </authorList>
    </citation>
    <scope>NUCLEOTIDE SEQUENCE [LARGE SCALE GENOMIC DNA]</scope>
    <source>
        <strain evidence="2 3">665A</strain>
    </source>
</reference>
<protein>
    <recommendedName>
        <fullName evidence="1">Metallo-beta-lactamase domain-containing protein</fullName>
    </recommendedName>
</protein>
<dbReference type="SMART" id="SM00849">
    <property type="entry name" value="Lactamase_B"/>
    <property type="match status" value="1"/>
</dbReference>
<proteinExistence type="predicted"/>
<feature type="domain" description="Metallo-beta-lactamase" evidence="1">
    <location>
        <begin position="18"/>
        <end position="208"/>
    </location>
</feature>
<dbReference type="Gene3D" id="3.60.15.10">
    <property type="entry name" value="Ribonuclease Z/Hydroxyacylglutathione hydrolase-like"/>
    <property type="match status" value="1"/>
</dbReference>
<dbReference type="PANTHER" id="PTHR42951">
    <property type="entry name" value="METALLO-BETA-LACTAMASE DOMAIN-CONTAINING"/>
    <property type="match status" value="1"/>
</dbReference>
<dbReference type="SUPFAM" id="SSF56281">
    <property type="entry name" value="Metallo-hydrolase/oxidoreductase"/>
    <property type="match status" value="1"/>
</dbReference>
<reference evidence="2 3" key="2">
    <citation type="submission" date="2024-02" db="EMBL/GenBank/DDBJ databases">
        <title>The Genome Sequence of Enterococcus sp. DIV0159.</title>
        <authorList>
            <person name="Earl A."/>
            <person name="Manson A."/>
            <person name="Gilmore M."/>
            <person name="Sanders J."/>
            <person name="Shea T."/>
            <person name="Howe W."/>
            <person name="Livny J."/>
            <person name="Cuomo C."/>
            <person name="Neafsey D."/>
            <person name="Birren B."/>
        </authorList>
    </citation>
    <scope>NUCLEOTIDE SEQUENCE [LARGE SCALE GENOMIC DNA]</scope>
    <source>
        <strain evidence="2 3">665A</strain>
    </source>
</reference>
<dbReference type="RefSeq" id="WP_207701813.1">
    <property type="nucleotide sequence ID" value="NZ_JAFREL020000004.1"/>
</dbReference>
<dbReference type="InterPro" id="IPR036866">
    <property type="entry name" value="RibonucZ/Hydroxyglut_hydro"/>
</dbReference>
<dbReference type="Pfam" id="PF00753">
    <property type="entry name" value="Lactamase_B"/>
    <property type="match status" value="1"/>
</dbReference>
<dbReference type="Proteomes" id="UP000664357">
    <property type="component" value="Unassembled WGS sequence"/>
</dbReference>
<sequence length="236" mass="25958">MKVIKKKNLYQLTPAIFPVNCFVYETATSLVVIDMGNKLFIEEVRKLELKTEKKVTVLLLTHAHGDHVNGVAKFKKVFPTVKVGISVRDNKLLEGDFSLLKDEANKKIKGGFPKEPIPIDFMFQPEQEIEGLRIVACPGHTPGSVAFLDNEGVLIAGDALQLCGGIAVAGIVRPLFPFPAFGTWDARTALASAKVLVELQPKLLAVGHGTMLEHPVAEMTQAIRTAERKLQDEKDY</sequence>
<comment type="caution">
    <text evidence="2">The sequence shown here is derived from an EMBL/GenBank/DDBJ whole genome shotgun (WGS) entry which is preliminary data.</text>
</comment>
<evidence type="ECO:0000313" key="3">
    <source>
        <dbReference type="Proteomes" id="UP000664357"/>
    </source>
</evidence>
<name>A0ABV0EUG7_9ENTE</name>
<gene>
    <name evidence="2" type="ORF">JZO67_004272</name>
</gene>